<feature type="domain" description="Ig-like" evidence="2">
    <location>
        <begin position="144"/>
        <end position="277"/>
    </location>
</feature>
<keyword evidence="1" id="KW-0732">Signal</keyword>
<dbReference type="EMBL" id="LUCM01009007">
    <property type="protein sequence ID" value="KAA0187608.1"/>
    <property type="molecule type" value="Genomic_DNA"/>
</dbReference>
<organism evidence="3 4">
    <name type="scientific">Fasciolopsis buskii</name>
    <dbReference type="NCBI Taxonomy" id="27845"/>
    <lineage>
        <taxon>Eukaryota</taxon>
        <taxon>Metazoa</taxon>
        <taxon>Spiralia</taxon>
        <taxon>Lophotrochozoa</taxon>
        <taxon>Platyhelminthes</taxon>
        <taxon>Trematoda</taxon>
        <taxon>Digenea</taxon>
        <taxon>Plagiorchiida</taxon>
        <taxon>Echinostomata</taxon>
        <taxon>Echinostomatoidea</taxon>
        <taxon>Fasciolidae</taxon>
        <taxon>Fasciolopsis</taxon>
    </lineage>
</organism>
<dbReference type="InterPro" id="IPR007110">
    <property type="entry name" value="Ig-like_dom"/>
</dbReference>
<dbReference type="AlphaFoldDB" id="A0A8E0RNX5"/>
<dbReference type="PROSITE" id="PS50835">
    <property type="entry name" value="IG_LIKE"/>
    <property type="match status" value="2"/>
</dbReference>
<evidence type="ECO:0000313" key="3">
    <source>
        <dbReference type="EMBL" id="KAA0187608.1"/>
    </source>
</evidence>
<dbReference type="GO" id="GO:0032589">
    <property type="term" value="C:neuron projection membrane"/>
    <property type="evidence" value="ECO:0007669"/>
    <property type="project" value="TreeGrafter"/>
</dbReference>
<dbReference type="Gene3D" id="2.60.40.10">
    <property type="entry name" value="Immunoglobulins"/>
    <property type="match status" value="2"/>
</dbReference>
<evidence type="ECO:0000259" key="2">
    <source>
        <dbReference type="PROSITE" id="PS50835"/>
    </source>
</evidence>
<accession>A0A8E0RNX5</accession>
<feature type="chain" id="PRO_5034086893" description="Ig-like domain-containing protein" evidence="1">
    <location>
        <begin position="23"/>
        <end position="506"/>
    </location>
</feature>
<dbReference type="PANTHER" id="PTHR23279:SF36">
    <property type="entry name" value="DEFECTIVE PROBOSCIS EXTENSION RESPONSE 9, ISOFORM A"/>
    <property type="match status" value="1"/>
</dbReference>
<keyword evidence="4" id="KW-1185">Reference proteome</keyword>
<dbReference type="SUPFAM" id="SSF48726">
    <property type="entry name" value="Immunoglobulin"/>
    <property type="match status" value="1"/>
</dbReference>
<proteinExistence type="predicted"/>
<feature type="non-terminal residue" evidence="3">
    <location>
        <position position="1"/>
    </location>
</feature>
<comment type="caution">
    <text evidence="3">The sequence shown here is derived from an EMBL/GenBank/DDBJ whole genome shotgun (WGS) entry which is preliminary data.</text>
</comment>
<dbReference type="GO" id="GO:0050808">
    <property type="term" value="P:synapse organization"/>
    <property type="evidence" value="ECO:0007669"/>
    <property type="project" value="TreeGrafter"/>
</dbReference>
<sequence>YLCVKPFLSIFFINIFVTSVIRSDKQKNTKFVNVAVATFSGHKISSEEQNHKSCTGFNESICNRESVLIKQRSRRKLPRTYSTTSSPWAENNHSGYEQSLLVTLSGHSVHLECVPNAEFRQEPPCILQSSDSVIKSELMYPILPEYERSNKARHLQELSFETGEFAYLPCRTLGAGDEETTIWEKGDNPLFASKIKFSKADRVHLVTGEPSVTHADIRFYGEAFHSKRNKTNQFMSDKQFGMSDQISQWDLVINFLQPADSDTYTCRLVGRTQQLIQYRVNVKVHMNLPQTVNLGYPFNLTCSVQLSQTNSAYITVDWFRPDHSYDGLQHSVSRSSNVTAPVSGLPSLSNVEEPLPLYDNASAVISWFAHSFTQVVNQPSFGNSLYKQLRIEEDFTYQSEAVFSVQKATAFEEGFYECRAYEPVNYGHERVLDRAITAIVVNRPYPQKPSENGKWFRQFSYLLARYWNLLSVSDQRQHDQHAQNDGGIKVMNWLYPAPRLKTSQSK</sequence>
<feature type="domain" description="Ig-like" evidence="2">
    <location>
        <begin position="295"/>
        <end position="437"/>
    </location>
</feature>
<dbReference type="InterPro" id="IPR036179">
    <property type="entry name" value="Ig-like_dom_sf"/>
</dbReference>
<dbReference type="InterPro" id="IPR003599">
    <property type="entry name" value="Ig_sub"/>
</dbReference>
<dbReference type="InterPro" id="IPR013783">
    <property type="entry name" value="Ig-like_fold"/>
</dbReference>
<dbReference type="Proteomes" id="UP000728185">
    <property type="component" value="Unassembled WGS sequence"/>
</dbReference>
<protein>
    <recommendedName>
        <fullName evidence="2">Ig-like domain-containing protein</fullName>
    </recommendedName>
</protein>
<name>A0A8E0RNX5_9TREM</name>
<dbReference type="InterPro" id="IPR037448">
    <property type="entry name" value="Zig-8"/>
</dbReference>
<evidence type="ECO:0000313" key="4">
    <source>
        <dbReference type="Proteomes" id="UP000728185"/>
    </source>
</evidence>
<dbReference type="SMART" id="SM00409">
    <property type="entry name" value="IG"/>
    <property type="match status" value="2"/>
</dbReference>
<feature type="signal peptide" evidence="1">
    <location>
        <begin position="1"/>
        <end position="22"/>
    </location>
</feature>
<dbReference type="PANTHER" id="PTHR23279">
    <property type="entry name" value="DEFECTIVE PROBOSCIS EXTENSION RESPONSE DPR -RELATED"/>
    <property type="match status" value="1"/>
</dbReference>
<evidence type="ECO:0000256" key="1">
    <source>
        <dbReference type="SAM" id="SignalP"/>
    </source>
</evidence>
<gene>
    <name evidence="3" type="ORF">FBUS_02059</name>
</gene>
<reference evidence="3" key="1">
    <citation type="submission" date="2019-05" db="EMBL/GenBank/DDBJ databases">
        <title>Annotation for the trematode Fasciolopsis buski.</title>
        <authorList>
            <person name="Choi Y.-J."/>
        </authorList>
    </citation>
    <scope>NUCLEOTIDE SEQUENCE</scope>
    <source>
        <strain evidence="3">HT</strain>
        <tissue evidence="3">Whole worm</tissue>
    </source>
</reference>
<dbReference type="OrthoDB" id="6230768at2759"/>